<dbReference type="PANTHER" id="PTHR16675">
    <property type="entry name" value="MHC CLASS I-RELATED"/>
    <property type="match status" value="1"/>
</dbReference>
<dbReference type="InterPro" id="IPR050208">
    <property type="entry name" value="MHC_class-I_related"/>
</dbReference>
<dbReference type="Gene3D" id="3.30.500.10">
    <property type="entry name" value="MHC class I-like antigen recognition-like"/>
    <property type="match status" value="1"/>
</dbReference>
<dbReference type="CDD" id="cd07698">
    <property type="entry name" value="IgC1_MHC_I_alpha3"/>
    <property type="match status" value="1"/>
</dbReference>
<keyword evidence="4" id="KW-0325">Glycoprotein</keyword>
<dbReference type="InterPro" id="IPR037055">
    <property type="entry name" value="MHC_I-like_Ag-recog_sf"/>
</dbReference>
<dbReference type="Pfam" id="PF00129">
    <property type="entry name" value="MHC_I"/>
    <property type="match status" value="1"/>
</dbReference>
<dbReference type="SMART" id="SM00407">
    <property type="entry name" value="IGc1"/>
    <property type="match status" value="1"/>
</dbReference>
<gene>
    <name evidence="9" type="ORF">APTSU1_001626900</name>
</gene>
<dbReference type="InterPro" id="IPR011161">
    <property type="entry name" value="MHC_I-like_Ag-recog"/>
</dbReference>
<dbReference type="SUPFAM" id="SSF54452">
    <property type="entry name" value="MHC antigen-recognition domain"/>
    <property type="match status" value="1"/>
</dbReference>
<dbReference type="PROSITE" id="PS00290">
    <property type="entry name" value="IG_MHC"/>
    <property type="match status" value="1"/>
</dbReference>
<accession>A0ABQ0FPN9</accession>
<sequence>MKNFESQLLLLMLMVTFATTKHSKGMKTFVTEALLLLLSALLALTSHGEDVGFVDDIQFERFNSRRNVQRTEHCAPWIDQKKPEYWKHITNLVLSYFQEFTEVLQSMLEIYNYSATGYHTLQRRYGCYVLPRGYFSHGFFELAINEHDYIRLNEDRRSWTPVGKFAKILRKQWATSDFTKIVRDYLEYQCVDTLLTELEYGKEILLTTDTPKLHVTRKVRPNKKITLRCWALNFYPAEITLIWKRDESNQTAHTEVSETRPSGDGTFQKWAAVVVHSGEEHRYTCHVNHKGLPEPMTLRWEPPETTVPFMPIVIAGILGALLMGAVMIFLIWKRKTRG</sequence>
<evidence type="ECO:0000256" key="6">
    <source>
        <dbReference type="SAM" id="Phobius"/>
    </source>
</evidence>
<dbReference type="InterPro" id="IPR011162">
    <property type="entry name" value="MHC_I/II-like_Ag-recog"/>
</dbReference>
<reference evidence="9 10" key="1">
    <citation type="submission" date="2024-08" db="EMBL/GenBank/DDBJ databases">
        <title>The draft genome of Apodemus speciosus.</title>
        <authorList>
            <person name="Nabeshima K."/>
            <person name="Suzuki S."/>
            <person name="Onuma M."/>
        </authorList>
    </citation>
    <scope>NUCLEOTIDE SEQUENCE [LARGE SCALE GENOMIC DNA]</scope>
    <source>
        <strain evidence="9">IB14-021</strain>
    </source>
</reference>
<proteinExistence type="inferred from homology"/>
<dbReference type="InterPro" id="IPR001039">
    <property type="entry name" value="MHC_I_a_a1/a2"/>
</dbReference>
<keyword evidence="3 6" id="KW-1133">Transmembrane helix</keyword>
<dbReference type="PROSITE" id="PS50835">
    <property type="entry name" value="IG_LIKE"/>
    <property type="match status" value="1"/>
</dbReference>
<comment type="subcellular location">
    <subcellularLocation>
        <location evidence="1">Membrane</location>
        <topology evidence="1">Single-pass type I membrane protein</topology>
    </subcellularLocation>
</comment>
<dbReference type="InterPro" id="IPR003006">
    <property type="entry name" value="Ig/MHC_CS"/>
</dbReference>
<keyword evidence="7" id="KW-0732">Signal</keyword>
<dbReference type="SUPFAM" id="SSF48726">
    <property type="entry name" value="Immunoglobulin"/>
    <property type="match status" value="1"/>
</dbReference>
<keyword evidence="2 6" id="KW-0812">Transmembrane</keyword>
<organism evidence="9 10">
    <name type="scientific">Apodemus speciosus</name>
    <name type="common">Large Japanese field mouse</name>
    <dbReference type="NCBI Taxonomy" id="105296"/>
    <lineage>
        <taxon>Eukaryota</taxon>
        <taxon>Metazoa</taxon>
        <taxon>Chordata</taxon>
        <taxon>Craniata</taxon>
        <taxon>Vertebrata</taxon>
        <taxon>Euteleostomi</taxon>
        <taxon>Mammalia</taxon>
        <taxon>Eutheria</taxon>
        <taxon>Euarchontoglires</taxon>
        <taxon>Glires</taxon>
        <taxon>Rodentia</taxon>
        <taxon>Myomorpha</taxon>
        <taxon>Muroidea</taxon>
        <taxon>Muridae</taxon>
        <taxon>Murinae</taxon>
        <taxon>Apodemus</taxon>
    </lineage>
</organism>
<dbReference type="InterPro" id="IPR036179">
    <property type="entry name" value="Ig-like_dom_sf"/>
</dbReference>
<dbReference type="PRINTS" id="PR01638">
    <property type="entry name" value="MHCCLASSI"/>
</dbReference>
<evidence type="ECO:0000256" key="2">
    <source>
        <dbReference type="ARBA" id="ARBA00022692"/>
    </source>
</evidence>
<evidence type="ECO:0000256" key="1">
    <source>
        <dbReference type="ARBA" id="ARBA00004479"/>
    </source>
</evidence>
<evidence type="ECO:0000256" key="3">
    <source>
        <dbReference type="ARBA" id="ARBA00022989"/>
    </source>
</evidence>
<keyword evidence="6" id="KW-0472">Membrane</keyword>
<feature type="transmembrane region" description="Helical" evidence="6">
    <location>
        <begin position="309"/>
        <end position="332"/>
    </location>
</feature>
<evidence type="ECO:0000313" key="10">
    <source>
        <dbReference type="Proteomes" id="UP001623349"/>
    </source>
</evidence>
<name>A0ABQ0FPN9_APOSI</name>
<evidence type="ECO:0000256" key="5">
    <source>
        <dbReference type="RuleBase" id="RU004439"/>
    </source>
</evidence>
<dbReference type="InterPro" id="IPR003597">
    <property type="entry name" value="Ig_C1-set"/>
</dbReference>
<evidence type="ECO:0000256" key="7">
    <source>
        <dbReference type="SAM" id="SignalP"/>
    </source>
</evidence>
<dbReference type="InterPro" id="IPR013783">
    <property type="entry name" value="Ig-like_fold"/>
</dbReference>
<feature type="chain" id="PRO_5047517233" evidence="7">
    <location>
        <begin position="21"/>
        <end position="338"/>
    </location>
</feature>
<dbReference type="Gene3D" id="2.60.40.10">
    <property type="entry name" value="Immunoglobulins"/>
    <property type="match status" value="1"/>
</dbReference>
<comment type="similarity">
    <text evidence="5">Belongs to the MHC class I family.</text>
</comment>
<evidence type="ECO:0000259" key="8">
    <source>
        <dbReference type="PROSITE" id="PS50835"/>
    </source>
</evidence>
<feature type="signal peptide" evidence="7">
    <location>
        <begin position="1"/>
        <end position="20"/>
    </location>
</feature>
<evidence type="ECO:0000313" key="9">
    <source>
        <dbReference type="EMBL" id="GAB1301031.1"/>
    </source>
</evidence>
<keyword evidence="10" id="KW-1185">Reference proteome</keyword>
<dbReference type="EMBL" id="BAAFST010000017">
    <property type="protein sequence ID" value="GAB1301031.1"/>
    <property type="molecule type" value="Genomic_DNA"/>
</dbReference>
<dbReference type="InterPro" id="IPR007110">
    <property type="entry name" value="Ig-like_dom"/>
</dbReference>
<dbReference type="PANTHER" id="PTHR16675:SF280">
    <property type="entry name" value="RT1 CLASS I, LOCUS M1, GENE 4"/>
    <property type="match status" value="1"/>
</dbReference>
<evidence type="ECO:0000256" key="4">
    <source>
        <dbReference type="ARBA" id="ARBA00023180"/>
    </source>
</evidence>
<dbReference type="Pfam" id="PF07654">
    <property type="entry name" value="C1-set"/>
    <property type="match status" value="1"/>
</dbReference>
<feature type="domain" description="Ig-like" evidence="8">
    <location>
        <begin position="211"/>
        <end position="299"/>
    </location>
</feature>
<comment type="caution">
    <text evidence="9">The sequence shown here is derived from an EMBL/GenBank/DDBJ whole genome shotgun (WGS) entry which is preliminary data.</text>
</comment>
<dbReference type="Proteomes" id="UP001623349">
    <property type="component" value="Unassembled WGS sequence"/>
</dbReference>
<protein>
    <submittedName>
        <fullName evidence="9">Histocompatibility 2, M region locus 11</fullName>
    </submittedName>
</protein>